<proteinExistence type="predicted"/>
<name>A0A835G505_SPOEX</name>
<sequence>MEPDSTTHDCNTSIFSKTEETGTVLPFTTQPGNLQLYKNFINKQGDQRLEYQLVERLQSCELIPKSVKCVADGPNCNVICRAARVVDRVQWICEGCGKTQPIRAGSFFFRLQCSILQTMQIILAWCEDADVDVVAAHFGVKPKVATQIYDKLDEIAIKEQSKCKLGGENSVVLVEMYPDCVNRLSPDTTDQPHAHRILMVADTNHIPTSYWLHVMKDDNKKTANGSLDTQALAAEIGHVLKEAVIEGSVIVTGNNVPAVPNTSSIQKLLQHCDMEMQRFLSTRIWRQAVTLCCASRSICNGGLTAPACATLVQRYLTTSLYRLRHDDGFYNKVLNTIVAEYNKCDT</sequence>
<accession>A0A835G505</accession>
<dbReference type="EMBL" id="JACKWZ010000454">
    <property type="protein sequence ID" value="KAF9407602.1"/>
    <property type="molecule type" value="Genomic_DNA"/>
</dbReference>
<comment type="caution">
    <text evidence="1">The sequence shown here is derived from an EMBL/GenBank/DDBJ whole genome shotgun (WGS) entry which is preliminary data.</text>
</comment>
<protein>
    <recommendedName>
        <fullName evidence="3">Transposase</fullName>
    </recommendedName>
</protein>
<gene>
    <name evidence="1" type="ORF">HW555_012424</name>
</gene>
<keyword evidence="2" id="KW-1185">Reference proteome</keyword>
<organism evidence="1 2">
    <name type="scientific">Spodoptera exigua</name>
    <name type="common">Beet armyworm</name>
    <name type="synonym">Noctua fulgens</name>
    <dbReference type="NCBI Taxonomy" id="7107"/>
    <lineage>
        <taxon>Eukaryota</taxon>
        <taxon>Metazoa</taxon>
        <taxon>Ecdysozoa</taxon>
        <taxon>Arthropoda</taxon>
        <taxon>Hexapoda</taxon>
        <taxon>Insecta</taxon>
        <taxon>Pterygota</taxon>
        <taxon>Neoptera</taxon>
        <taxon>Endopterygota</taxon>
        <taxon>Lepidoptera</taxon>
        <taxon>Glossata</taxon>
        <taxon>Ditrysia</taxon>
        <taxon>Noctuoidea</taxon>
        <taxon>Noctuidae</taxon>
        <taxon>Amphipyrinae</taxon>
        <taxon>Spodoptera</taxon>
    </lineage>
</organism>
<evidence type="ECO:0000313" key="1">
    <source>
        <dbReference type="EMBL" id="KAF9407602.1"/>
    </source>
</evidence>
<evidence type="ECO:0008006" key="3">
    <source>
        <dbReference type="Google" id="ProtNLM"/>
    </source>
</evidence>
<dbReference type="AlphaFoldDB" id="A0A835G505"/>
<dbReference type="Proteomes" id="UP000648187">
    <property type="component" value="Unassembled WGS sequence"/>
</dbReference>
<reference evidence="1" key="1">
    <citation type="submission" date="2020-08" db="EMBL/GenBank/DDBJ databases">
        <title>Spodoptera exigua strain:BAW_Kor-Di-RS1 Genome sequencing and assembly.</title>
        <authorList>
            <person name="Kim J."/>
            <person name="Nam H.Y."/>
            <person name="Kwon M."/>
            <person name="Choi J.H."/>
            <person name="Cho S.R."/>
            <person name="Kim G.-H."/>
        </authorList>
    </citation>
    <scope>NUCLEOTIDE SEQUENCE</scope>
    <source>
        <strain evidence="1">BAW_Kor-Di-RS1</strain>
        <tissue evidence="1">Whole-body</tissue>
    </source>
</reference>
<evidence type="ECO:0000313" key="2">
    <source>
        <dbReference type="Proteomes" id="UP000648187"/>
    </source>
</evidence>